<organism evidence="8 9">
    <name type="scientific">Sulfuricurvum kujiense (strain ATCC BAA-921 / DSM 16994 / JCM 11577 / YK-1)</name>
    <dbReference type="NCBI Taxonomy" id="709032"/>
    <lineage>
        <taxon>Bacteria</taxon>
        <taxon>Pseudomonadati</taxon>
        <taxon>Campylobacterota</taxon>
        <taxon>Epsilonproteobacteria</taxon>
        <taxon>Campylobacterales</taxon>
        <taxon>Sulfurimonadaceae</taxon>
        <taxon>Sulfuricurvum</taxon>
    </lineage>
</organism>
<keyword evidence="9" id="KW-1185">Reference proteome</keyword>
<evidence type="ECO:0000256" key="7">
    <source>
        <dbReference type="SAM" id="Phobius"/>
    </source>
</evidence>
<evidence type="ECO:0000256" key="1">
    <source>
        <dbReference type="ARBA" id="ARBA00004651"/>
    </source>
</evidence>
<dbReference type="AlphaFoldDB" id="E4U2L3"/>
<dbReference type="GO" id="GO:0005886">
    <property type="term" value="C:plasma membrane"/>
    <property type="evidence" value="ECO:0007669"/>
    <property type="project" value="UniProtKB-SubCell"/>
</dbReference>
<evidence type="ECO:0000256" key="3">
    <source>
        <dbReference type="ARBA" id="ARBA00022475"/>
    </source>
</evidence>
<keyword evidence="2" id="KW-0813">Transport</keyword>
<feature type="transmembrane region" description="Helical" evidence="7">
    <location>
        <begin position="103"/>
        <end position="124"/>
    </location>
</feature>
<keyword evidence="5 7" id="KW-1133">Transmembrane helix</keyword>
<feature type="transmembrane region" description="Helical" evidence="7">
    <location>
        <begin position="7"/>
        <end position="28"/>
    </location>
</feature>
<name>E4U2L3_SULKY</name>
<protein>
    <submittedName>
        <fullName evidence="8">Cobalamin (Vitamin B12) biosynthesis CbiM protein</fullName>
    </submittedName>
</protein>
<evidence type="ECO:0000256" key="4">
    <source>
        <dbReference type="ARBA" id="ARBA00022692"/>
    </source>
</evidence>
<dbReference type="OrthoDB" id="9792317at2"/>
<dbReference type="Pfam" id="PF01891">
    <property type="entry name" value="CbiM"/>
    <property type="match status" value="1"/>
</dbReference>
<dbReference type="RefSeq" id="WP_013460897.1">
    <property type="nucleotide sequence ID" value="NC_014762.1"/>
</dbReference>
<dbReference type="KEGG" id="sku:Sulku_2040"/>
<feature type="transmembrane region" description="Helical" evidence="7">
    <location>
        <begin position="40"/>
        <end position="60"/>
    </location>
</feature>
<dbReference type="Gene3D" id="1.10.1760.20">
    <property type="match status" value="1"/>
</dbReference>
<keyword evidence="6 7" id="KW-0472">Membrane</keyword>
<accession>E4U2L3</accession>
<dbReference type="STRING" id="709032.Sulku_2040"/>
<dbReference type="PANTHER" id="PTHR34229:SF1">
    <property type="entry name" value="METAL TRANSPORT PROTEIN HI_1621-RELATED"/>
    <property type="match status" value="1"/>
</dbReference>
<dbReference type="GO" id="GO:0000041">
    <property type="term" value="P:transition metal ion transport"/>
    <property type="evidence" value="ECO:0007669"/>
    <property type="project" value="InterPro"/>
</dbReference>
<evidence type="ECO:0000313" key="8">
    <source>
        <dbReference type="EMBL" id="ADR34700.1"/>
    </source>
</evidence>
<comment type="subcellular location">
    <subcellularLocation>
        <location evidence="1">Cell membrane</location>
        <topology evidence="1">Multi-pass membrane protein</topology>
    </subcellularLocation>
</comment>
<keyword evidence="3" id="KW-1003">Cell membrane</keyword>
<proteinExistence type="predicted"/>
<gene>
    <name evidence="8" type="ordered locus">Sulku_2040</name>
</gene>
<dbReference type="NCBIfam" id="NF008873">
    <property type="entry name" value="PRK11909.1"/>
    <property type="match status" value="1"/>
</dbReference>
<evidence type="ECO:0000313" key="9">
    <source>
        <dbReference type="Proteomes" id="UP000008721"/>
    </source>
</evidence>
<sequence>MHIPDGFISPLTYIPATVAAIPLLVVAFKKTKEAINDESFALLSSLTAFSFVVMMFNIPIPGGTSGHAIGAAILAILFGPWVAAFCLSLTLFIQALIFGDGGLSVFAINSLAMGFVASFSAFYVHKLLKNRMNNTIALFLTGWSSIVFASVVVAVALGIQPLLGVDSAGHPIYFPFGLEVTIPAVVGSHLLFFGVVEGFATMLVMRFLEKMTHQISHKEVLG</sequence>
<evidence type="ECO:0000256" key="5">
    <source>
        <dbReference type="ARBA" id="ARBA00022989"/>
    </source>
</evidence>
<dbReference type="PANTHER" id="PTHR34229">
    <property type="entry name" value="METAL TRANSPORT PROTEIN HI_1621-RELATED"/>
    <property type="match status" value="1"/>
</dbReference>
<reference evidence="8 9" key="1">
    <citation type="journal article" date="2012" name="Stand. Genomic Sci.">
        <title>Complete genome sequence of the sulfur compounds oxidizing chemolithoautotroph Sulfuricurvum kujiense type strain (YK-1(T)).</title>
        <authorList>
            <person name="Han C."/>
            <person name="Kotsyurbenko O."/>
            <person name="Chertkov O."/>
            <person name="Held B."/>
            <person name="Lapidus A."/>
            <person name="Nolan M."/>
            <person name="Lucas S."/>
            <person name="Hammon N."/>
            <person name="Deshpande S."/>
            <person name="Cheng J.F."/>
            <person name="Tapia R."/>
            <person name="Goodwin L.A."/>
            <person name="Pitluck S."/>
            <person name="Liolios K."/>
            <person name="Pagani I."/>
            <person name="Ivanova N."/>
            <person name="Mavromatis K."/>
            <person name="Mikhailova N."/>
            <person name="Pati A."/>
            <person name="Chen A."/>
            <person name="Palaniappan K."/>
            <person name="Land M."/>
            <person name="Hauser L."/>
            <person name="Chang Y.J."/>
            <person name="Jeffries C.D."/>
            <person name="Brambilla E.M."/>
            <person name="Rohde M."/>
            <person name="Spring S."/>
            <person name="Sikorski J."/>
            <person name="Goker M."/>
            <person name="Woyke T."/>
            <person name="Bristow J."/>
            <person name="Eisen J.A."/>
            <person name="Markowitz V."/>
            <person name="Hugenholtz P."/>
            <person name="Kyrpides N.C."/>
            <person name="Klenk H.P."/>
            <person name="Detter J.C."/>
        </authorList>
    </citation>
    <scope>NUCLEOTIDE SEQUENCE [LARGE SCALE GENOMIC DNA]</scope>
    <source>
        <strain evidence="9">ATCC BAA-921 / DSM 16994 / JCM 11577 / YK-1</strain>
    </source>
</reference>
<dbReference type="InterPro" id="IPR002751">
    <property type="entry name" value="CbiM/NikMN"/>
</dbReference>
<feature type="transmembrane region" description="Helical" evidence="7">
    <location>
        <begin position="136"/>
        <end position="160"/>
    </location>
</feature>
<dbReference type="EMBL" id="CP002355">
    <property type="protein sequence ID" value="ADR34700.1"/>
    <property type="molecule type" value="Genomic_DNA"/>
</dbReference>
<feature type="transmembrane region" description="Helical" evidence="7">
    <location>
        <begin position="180"/>
        <end position="208"/>
    </location>
</feature>
<dbReference type="Proteomes" id="UP000008721">
    <property type="component" value="Chromosome"/>
</dbReference>
<keyword evidence="4 7" id="KW-0812">Transmembrane</keyword>
<evidence type="ECO:0000256" key="2">
    <source>
        <dbReference type="ARBA" id="ARBA00022448"/>
    </source>
</evidence>
<dbReference type="eggNOG" id="COG0310">
    <property type="taxonomic scope" value="Bacteria"/>
</dbReference>
<dbReference type="HOGENOM" id="CLU_052508_2_1_7"/>
<evidence type="ECO:0000256" key="6">
    <source>
        <dbReference type="ARBA" id="ARBA00023136"/>
    </source>
</evidence>
<feature type="transmembrane region" description="Helical" evidence="7">
    <location>
        <begin position="72"/>
        <end position="97"/>
    </location>
</feature>